<dbReference type="InterPro" id="IPR011701">
    <property type="entry name" value="MFS"/>
</dbReference>
<dbReference type="Proteomes" id="UP000777438">
    <property type="component" value="Unassembled WGS sequence"/>
</dbReference>
<keyword evidence="4 8" id="KW-1133">Transmembrane helix</keyword>
<evidence type="ECO:0000313" key="10">
    <source>
        <dbReference type="EMBL" id="KAH6884257.1"/>
    </source>
</evidence>
<dbReference type="FunFam" id="1.20.1250.20:FF:000106">
    <property type="entry name" value="MFS transporter, putative"/>
    <property type="match status" value="1"/>
</dbReference>
<comment type="subcellular location">
    <subcellularLocation>
        <location evidence="1">Membrane</location>
        <topology evidence="1">Multi-pass membrane protein</topology>
    </subcellularLocation>
</comment>
<accession>A0A9P8W130</accession>
<gene>
    <name evidence="10" type="ORF">B0T10DRAFT_518340</name>
</gene>
<feature type="compositionally biased region" description="Basic and acidic residues" evidence="7">
    <location>
        <begin position="1"/>
        <end position="15"/>
    </location>
</feature>
<proteinExistence type="predicted"/>
<dbReference type="InterPro" id="IPR020846">
    <property type="entry name" value="MFS_dom"/>
</dbReference>
<sequence>MSTVLVRDKEAREGFDSDTSSDSLPALGVPVEEKRFWFQRGRAYDPDSIATQPSVFDDPATADKYQPHSDWENLRRFDPLARWTWREENSLVRKIDFRIMIWACVMFMALELDRANISQALTDNLLGDLGLTTDDYNFGNTVFKLAFLCAELPSQLVSKWIGPDRWIPSQMVLWSIVAFSQFWLAGRDSFLACRALLGLLQGGFIPDVILYLSYFYKHHELAIRLSFFWTMMSVADIISALLAAGLLTMRGVHGYAGWRWLFLIEGLITLIFGLLAYGLMPPGPTQTANWFRGKKGWFTEKEETIMVNRVIREDPTKSSMHNRQPITFRLLWQSLCDFDLWPLYILGLVFQIPATPEQQYLTLSLKGLGFNTFQTNLLTIPWTVLHMITMLILTYVSEIFGELTFVAIIGQFWILPCLIWFNVTNTAAVSRWAIFAVTSVLLSYPNAHPIQVAWNSRNSNSVRSRTVSASCYNMFVQTGAIISSNIYRADDAPRYRRGNRQLLAILCMNIVIYFLVKAYYVFRNKSREKKWSSMSESERLHYLATTSDEGNKRLDFRFHH</sequence>
<evidence type="ECO:0000256" key="5">
    <source>
        <dbReference type="ARBA" id="ARBA00023136"/>
    </source>
</evidence>
<dbReference type="Gene3D" id="1.20.1250.20">
    <property type="entry name" value="MFS general substrate transporter like domains"/>
    <property type="match status" value="1"/>
</dbReference>
<name>A0A9P8W130_9HYPO</name>
<keyword evidence="2" id="KW-0813">Transport</keyword>
<keyword evidence="11" id="KW-1185">Reference proteome</keyword>
<keyword evidence="5 8" id="KW-0472">Membrane</keyword>
<dbReference type="GO" id="GO:0022857">
    <property type="term" value="F:transmembrane transporter activity"/>
    <property type="evidence" value="ECO:0007669"/>
    <property type="project" value="InterPro"/>
</dbReference>
<evidence type="ECO:0000256" key="6">
    <source>
        <dbReference type="ARBA" id="ARBA00023180"/>
    </source>
</evidence>
<dbReference type="Pfam" id="PF07690">
    <property type="entry name" value="MFS_1"/>
    <property type="match status" value="1"/>
</dbReference>
<feature type="transmembrane region" description="Helical" evidence="8">
    <location>
        <begin position="196"/>
        <end position="216"/>
    </location>
</feature>
<evidence type="ECO:0000313" key="11">
    <source>
        <dbReference type="Proteomes" id="UP000777438"/>
    </source>
</evidence>
<feature type="transmembrane region" description="Helical" evidence="8">
    <location>
        <begin position="403"/>
        <end position="423"/>
    </location>
</feature>
<dbReference type="PANTHER" id="PTHR43791">
    <property type="entry name" value="PERMEASE-RELATED"/>
    <property type="match status" value="1"/>
</dbReference>
<protein>
    <submittedName>
        <fullName evidence="10">Major facilitator superfamily transporter</fullName>
    </submittedName>
</protein>
<dbReference type="SUPFAM" id="SSF103473">
    <property type="entry name" value="MFS general substrate transporter"/>
    <property type="match status" value="1"/>
</dbReference>
<evidence type="ECO:0000259" key="9">
    <source>
        <dbReference type="PROSITE" id="PS50850"/>
    </source>
</evidence>
<evidence type="ECO:0000256" key="8">
    <source>
        <dbReference type="SAM" id="Phobius"/>
    </source>
</evidence>
<evidence type="ECO:0000256" key="7">
    <source>
        <dbReference type="SAM" id="MobiDB-lite"/>
    </source>
</evidence>
<organism evidence="10 11">
    <name type="scientific">Thelonectria olida</name>
    <dbReference type="NCBI Taxonomy" id="1576542"/>
    <lineage>
        <taxon>Eukaryota</taxon>
        <taxon>Fungi</taxon>
        <taxon>Dikarya</taxon>
        <taxon>Ascomycota</taxon>
        <taxon>Pezizomycotina</taxon>
        <taxon>Sordariomycetes</taxon>
        <taxon>Hypocreomycetidae</taxon>
        <taxon>Hypocreales</taxon>
        <taxon>Nectriaceae</taxon>
        <taxon>Thelonectria</taxon>
    </lineage>
</organism>
<dbReference type="PANTHER" id="PTHR43791:SF65">
    <property type="entry name" value="MAJOR FACILITATOR SUPERFAMILY (MFS) PROFILE DOMAIN-CONTAINING PROTEIN-RELATED"/>
    <property type="match status" value="1"/>
</dbReference>
<feature type="transmembrane region" description="Helical" evidence="8">
    <location>
        <begin position="502"/>
        <end position="522"/>
    </location>
</feature>
<evidence type="ECO:0000256" key="2">
    <source>
        <dbReference type="ARBA" id="ARBA00022448"/>
    </source>
</evidence>
<dbReference type="FunFam" id="1.20.1250.20:FF:000247">
    <property type="entry name" value="MFS general substrate transporter"/>
    <property type="match status" value="1"/>
</dbReference>
<dbReference type="AlphaFoldDB" id="A0A9P8W130"/>
<evidence type="ECO:0000256" key="1">
    <source>
        <dbReference type="ARBA" id="ARBA00004141"/>
    </source>
</evidence>
<dbReference type="InterPro" id="IPR036259">
    <property type="entry name" value="MFS_trans_sf"/>
</dbReference>
<feature type="transmembrane region" description="Helical" evidence="8">
    <location>
        <begin position="377"/>
        <end position="396"/>
    </location>
</feature>
<feature type="domain" description="Major facilitator superfamily (MFS) profile" evidence="9">
    <location>
        <begin position="99"/>
        <end position="560"/>
    </location>
</feature>
<feature type="transmembrane region" description="Helical" evidence="8">
    <location>
        <begin position="429"/>
        <end position="447"/>
    </location>
</feature>
<dbReference type="PROSITE" id="PS50850">
    <property type="entry name" value="MFS"/>
    <property type="match status" value="1"/>
</dbReference>
<evidence type="ECO:0000256" key="3">
    <source>
        <dbReference type="ARBA" id="ARBA00022692"/>
    </source>
</evidence>
<evidence type="ECO:0000256" key="4">
    <source>
        <dbReference type="ARBA" id="ARBA00022989"/>
    </source>
</evidence>
<comment type="caution">
    <text evidence="10">The sequence shown here is derived from an EMBL/GenBank/DDBJ whole genome shotgun (WGS) entry which is preliminary data.</text>
</comment>
<feature type="transmembrane region" description="Helical" evidence="8">
    <location>
        <begin position="260"/>
        <end position="280"/>
    </location>
</feature>
<dbReference type="OrthoDB" id="1935484at2759"/>
<dbReference type="EMBL" id="JAGPYM010000021">
    <property type="protein sequence ID" value="KAH6884257.1"/>
    <property type="molecule type" value="Genomic_DNA"/>
</dbReference>
<keyword evidence="3 8" id="KW-0812">Transmembrane</keyword>
<reference evidence="10 11" key="1">
    <citation type="journal article" date="2021" name="Nat. Commun.">
        <title>Genetic determinants of endophytism in the Arabidopsis root mycobiome.</title>
        <authorList>
            <person name="Mesny F."/>
            <person name="Miyauchi S."/>
            <person name="Thiergart T."/>
            <person name="Pickel B."/>
            <person name="Atanasova L."/>
            <person name="Karlsson M."/>
            <person name="Huettel B."/>
            <person name="Barry K.W."/>
            <person name="Haridas S."/>
            <person name="Chen C."/>
            <person name="Bauer D."/>
            <person name="Andreopoulos W."/>
            <person name="Pangilinan J."/>
            <person name="LaButti K."/>
            <person name="Riley R."/>
            <person name="Lipzen A."/>
            <person name="Clum A."/>
            <person name="Drula E."/>
            <person name="Henrissat B."/>
            <person name="Kohler A."/>
            <person name="Grigoriev I.V."/>
            <person name="Martin F.M."/>
            <person name="Hacquard S."/>
        </authorList>
    </citation>
    <scope>NUCLEOTIDE SEQUENCE [LARGE SCALE GENOMIC DNA]</scope>
    <source>
        <strain evidence="10 11">MPI-CAGE-CH-0241</strain>
    </source>
</reference>
<feature type="region of interest" description="Disordered" evidence="7">
    <location>
        <begin position="1"/>
        <end position="26"/>
    </location>
</feature>
<feature type="transmembrane region" description="Helical" evidence="8">
    <location>
        <begin position="228"/>
        <end position="248"/>
    </location>
</feature>
<dbReference type="GO" id="GO:0016020">
    <property type="term" value="C:membrane"/>
    <property type="evidence" value="ECO:0007669"/>
    <property type="project" value="UniProtKB-SubCell"/>
</dbReference>
<keyword evidence="6" id="KW-0325">Glycoprotein</keyword>